<protein>
    <submittedName>
        <fullName evidence="2">Uncharacterized protein</fullName>
    </submittedName>
</protein>
<keyword evidence="1" id="KW-1133">Transmembrane helix</keyword>
<feature type="transmembrane region" description="Helical" evidence="1">
    <location>
        <begin position="129"/>
        <end position="153"/>
    </location>
</feature>
<evidence type="ECO:0000256" key="1">
    <source>
        <dbReference type="SAM" id="Phobius"/>
    </source>
</evidence>
<dbReference type="AlphaFoldDB" id="A0AAE9DDG3"/>
<feature type="transmembrane region" description="Helical" evidence="1">
    <location>
        <begin position="18"/>
        <end position="36"/>
    </location>
</feature>
<reference evidence="2 3" key="1">
    <citation type="submission" date="2022-05" db="EMBL/GenBank/DDBJ databases">
        <title>Chromosome-level reference genomes for two strains of Caenorhabditis briggsae: an improved platform for comparative genomics.</title>
        <authorList>
            <person name="Stevens L."/>
            <person name="Andersen E.C."/>
        </authorList>
    </citation>
    <scope>NUCLEOTIDE SEQUENCE [LARGE SCALE GENOMIC DNA]</scope>
    <source>
        <strain evidence="2">QX1410_ONT</strain>
        <tissue evidence="2">Whole-organism</tissue>
    </source>
</reference>
<feature type="transmembrane region" description="Helical" evidence="1">
    <location>
        <begin position="222"/>
        <end position="243"/>
    </location>
</feature>
<accession>A0AAE9DDG3</accession>
<feature type="transmembrane region" description="Helical" evidence="1">
    <location>
        <begin position="199"/>
        <end position="216"/>
    </location>
</feature>
<sequence>MAGGTNAPSGEFKTKDKVTMFFGVIATLFFFVMSTYDSGMQKVFLCLAFFEFCAVALHPCRNGFTITVHFIYQTMVFLVPTFLFACCIYKDNEDRLNEIRLRYDLKPNLDFLKANGWECFRGIIDHCSIFWLAVLCIVWTVRILHTHFLLIDWNTKDRLNNPETRDLGPIKQSSLHILLNVIFASIFSTIAYYSEYSELFIRLAVIEWLMTFSYVIKNSGIMLLHFVFQAKVFFMVFSTYCIAMMYEIWKPEMTIFLDSHKCHFMIVFLEKESLLVMTVFAAAWFFRMVTTHIFLVEVATDYQVRGRQAQRQFNRLVEDI</sequence>
<keyword evidence="1" id="KW-0472">Membrane</keyword>
<keyword evidence="1" id="KW-0812">Transmembrane</keyword>
<proteinExistence type="predicted"/>
<dbReference type="EMBL" id="CP090893">
    <property type="protein sequence ID" value="ULU01943.1"/>
    <property type="molecule type" value="Genomic_DNA"/>
</dbReference>
<dbReference type="OMA" id="WIAIFEL"/>
<dbReference type="KEGG" id="cbr:CBG_10047"/>
<feature type="transmembrane region" description="Helical" evidence="1">
    <location>
        <begin position="70"/>
        <end position="89"/>
    </location>
</feature>
<evidence type="ECO:0000313" key="3">
    <source>
        <dbReference type="Proteomes" id="UP000827892"/>
    </source>
</evidence>
<feature type="transmembrane region" description="Helical" evidence="1">
    <location>
        <begin position="173"/>
        <end position="192"/>
    </location>
</feature>
<organism evidence="2 3">
    <name type="scientific">Caenorhabditis briggsae</name>
    <dbReference type="NCBI Taxonomy" id="6238"/>
    <lineage>
        <taxon>Eukaryota</taxon>
        <taxon>Metazoa</taxon>
        <taxon>Ecdysozoa</taxon>
        <taxon>Nematoda</taxon>
        <taxon>Chromadorea</taxon>
        <taxon>Rhabditida</taxon>
        <taxon>Rhabditina</taxon>
        <taxon>Rhabditomorpha</taxon>
        <taxon>Rhabditoidea</taxon>
        <taxon>Rhabditidae</taxon>
        <taxon>Peloderinae</taxon>
        <taxon>Caenorhabditis</taxon>
    </lineage>
</organism>
<evidence type="ECO:0000313" key="2">
    <source>
        <dbReference type="EMBL" id="ULU01943.1"/>
    </source>
</evidence>
<feature type="transmembrane region" description="Helical" evidence="1">
    <location>
        <begin position="264"/>
        <end position="286"/>
    </location>
</feature>
<gene>
    <name evidence="2" type="ORF">L3Y34_001908</name>
</gene>
<name>A0AAE9DDG3_CAEBR</name>
<dbReference type="Proteomes" id="UP000827892">
    <property type="component" value="Chromosome III"/>
</dbReference>